<protein>
    <submittedName>
        <fullName evidence="1">Uncharacterized protein</fullName>
    </submittedName>
</protein>
<gene>
    <name evidence="1" type="ORF">S01H1_76405</name>
</gene>
<organism evidence="1">
    <name type="scientific">marine sediment metagenome</name>
    <dbReference type="NCBI Taxonomy" id="412755"/>
    <lineage>
        <taxon>unclassified sequences</taxon>
        <taxon>metagenomes</taxon>
        <taxon>ecological metagenomes</taxon>
    </lineage>
</organism>
<dbReference type="EMBL" id="BARS01051272">
    <property type="protein sequence ID" value="GAG43825.1"/>
    <property type="molecule type" value="Genomic_DNA"/>
</dbReference>
<sequence>MHWKELQKQISKFHEDRHYFQALAQLKWDKAEQISRNIAICCDFLDKSPGGEIDKQKLEEVWLETVEPLADCVKDVFLERHGMLRAIDKKEYGVECAGEA</sequence>
<accession>X0XKW9</accession>
<comment type="caution">
    <text evidence="1">The sequence shown here is derived from an EMBL/GenBank/DDBJ whole genome shotgun (WGS) entry which is preliminary data.</text>
</comment>
<feature type="non-terminal residue" evidence="1">
    <location>
        <position position="100"/>
    </location>
</feature>
<name>X0XKW9_9ZZZZ</name>
<dbReference type="AlphaFoldDB" id="X0XKW9"/>
<reference evidence="1" key="1">
    <citation type="journal article" date="2014" name="Front. Microbiol.">
        <title>High frequency of phylogenetically diverse reductive dehalogenase-homologous genes in deep subseafloor sedimentary metagenomes.</title>
        <authorList>
            <person name="Kawai M."/>
            <person name="Futagami T."/>
            <person name="Toyoda A."/>
            <person name="Takaki Y."/>
            <person name="Nishi S."/>
            <person name="Hori S."/>
            <person name="Arai W."/>
            <person name="Tsubouchi T."/>
            <person name="Morono Y."/>
            <person name="Uchiyama I."/>
            <person name="Ito T."/>
            <person name="Fujiyama A."/>
            <person name="Inagaki F."/>
            <person name="Takami H."/>
        </authorList>
    </citation>
    <scope>NUCLEOTIDE SEQUENCE</scope>
    <source>
        <strain evidence="1">Expedition CK06-06</strain>
    </source>
</reference>
<evidence type="ECO:0000313" key="1">
    <source>
        <dbReference type="EMBL" id="GAG43825.1"/>
    </source>
</evidence>
<proteinExistence type="predicted"/>